<feature type="transmembrane region" description="Helical" evidence="5">
    <location>
        <begin position="69"/>
        <end position="87"/>
    </location>
</feature>
<evidence type="ECO:0000313" key="7">
    <source>
        <dbReference type="Proteomes" id="UP001144110"/>
    </source>
</evidence>
<evidence type="ECO:0000256" key="2">
    <source>
        <dbReference type="ARBA" id="ARBA00022692"/>
    </source>
</evidence>
<dbReference type="InterPro" id="IPR051598">
    <property type="entry name" value="TSUP/Inactive_protease-like"/>
</dbReference>
<keyword evidence="2 5" id="KW-0812">Transmembrane</keyword>
<evidence type="ECO:0000256" key="3">
    <source>
        <dbReference type="ARBA" id="ARBA00022989"/>
    </source>
</evidence>
<comment type="caution">
    <text evidence="6">The sequence shown here is derived from an EMBL/GenBank/DDBJ whole genome shotgun (WGS) entry which is preliminary data.</text>
</comment>
<dbReference type="EMBL" id="JAPHEG010000001">
    <property type="protein sequence ID" value="MDF2953157.1"/>
    <property type="molecule type" value="Genomic_DNA"/>
</dbReference>
<proteinExistence type="inferred from homology"/>
<organism evidence="6 7">
    <name type="scientific">Candidatus Thermodesulfobacterium syntrophicum</name>
    <dbReference type="NCBI Taxonomy" id="3060442"/>
    <lineage>
        <taxon>Bacteria</taxon>
        <taxon>Pseudomonadati</taxon>
        <taxon>Thermodesulfobacteriota</taxon>
        <taxon>Thermodesulfobacteria</taxon>
        <taxon>Thermodesulfobacteriales</taxon>
        <taxon>Thermodesulfobacteriaceae</taxon>
        <taxon>Thermodesulfobacterium</taxon>
    </lineage>
</organism>
<keyword evidence="5" id="KW-1003">Cell membrane</keyword>
<evidence type="ECO:0000313" key="6">
    <source>
        <dbReference type="EMBL" id="MDF2953157.1"/>
    </source>
</evidence>
<feature type="transmembrane region" description="Helical" evidence="5">
    <location>
        <begin position="41"/>
        <end position="62"/>
    </location>
</feature>
<feature type="transmembrane region" description="Helical" evidence="5">
    <location>
        <begin position="169"/>
        <end position="188"/>
    </location>
</feature>
<feature type="transmembrane region" description="Helical" evidence="5">
    <location>
        <begin position="7"/>
        <end position="35"/>
    </location>
</feature>
<dbReference type="Pfam" id="PF01925">
    <property type="entry name" value="TauE"/>
    <property type="match status" value="1"/>
</dbReference>
<name>A0AAE3TEM1_9BACT</name>
<dbReference type="AlphaFoldDB" id="A0AAE3TEM1"/>
<evidence type="ECO:0000256" key="1">
    <source>
        <dbReference type="ARBA" id="ARBA00004141"/>
    </source>
</evidence>
<feature type="transmembrane region" description="Helical" evidence="5">
    <location>
        <begin position="93"/>
        <end position="111"/>
    </location>
</feature>
<keyword evidence="4 5" id="KW-0472">Membrane</keyword>
<keyword evidence="3 5" id="KW-1133">Transmembrane helix</keyword>
<evidence type="ECO:0000256" key="5">
    <source>
        <dbReference type="RuleBase" id="RU363041"/>
    </source>
</evidence>
<comment type="similarity">
    <text evidence="5">Belongs to the 4-toluene sulfonate uptake permease (TSUP) (TC 2.A.102) family.</text>
</comment>
<comment type="subcellular location">
    <subcellularLocation>
        <location evidence="5">Cell membrane</location>
        <topology evidence="5">Multi-pass membrane protein</topology>
    </subcellularLocation>
    <subcellularLocation>
        <location evidence="1">Membrane</location>
        <topology evidence="1">Multi-pass membrane protein</topology>
    </subcellularLocation>
</comment>
<gene>
    <name evidence="6" type="ORF">OD816_000402</name>
</gene>
<dbReference type="PANTHER" id="PTHR43701:SF2">
    <property type="entry name" value="MEMBRANE TRANSPORTER PROTEIN YJNA-RELATED"/>
    <property type="match status" value="1"/>
</dbReference>
<dbReference type="Proteomes" id="UP001144110">
    <property type="component" value="Unassembled WGS sequence"/>
</dbReference>
<sequence length="258" mass="28376">MLILATFSVLVLSFIFSMLGLGGALLYVPVFYWLGYDFKTVAIPTGLLLNGITALSAAIYYLKAKMVDIKGALPLLISSSLSAPIGAYLTEFIPVKLLMLFFIIAIWFAGLKMLFSSSKEQKKFYSYKLKLILMIIGGAFIGLIAGMLGIGGGFLFVPLMIAIGYETKIAAATNSFIVIFSSFFGFLGHITTGHFNVPLMIFTTIAVIIGSQIGARVMKEKMKSQWIKQMFGIILIGVGIKLLWKNLPYYLIIIKNLF</sequence>
<dbReference type="PANTHER" id="PTHR43701">
    <property type="entry name" value="MEMBRANE TRANSPORTER PROTEIN MJ0441-RELATED"/>
    <property type="match status" value="1"/>
</dbReference>
<feature type="transmembrane region" description="Helical" evidence="5">
    <location>
        <begin position="195"/>
        <end position="214"/>
    </location>
</feature>
<feature type="transmembrane region" description="Helical" evidence="5">
    <location>
        <begin position="131"/>
        <end position="163"/>
    </location>
</feature>
<dbReference type="InterPro" id="IPR002781">
    <property type="entry name" value="TM_pro_TauE-like"/>
</dbReference>
<evidence type="ECO:0000256" key="4">
    <source>
        <dbReference type="ARBA" id="ARBA00023136"/>
    </source>
</evidence>
<protein>
    <recommendedName>
        <fullName evidence="5">Probable membrane transporter protein</fullName>
    </recommendedName>
</protein>
<feature type="transmembrane region" description="Helical" evidence="5">
    <location>
        <begin position="226"/>
        <end position="244"/>
    </location>
</feature>
<dbReference type="GO" id="GO:0005886">
    <property type="term" value="C:plasma membrane"/>
    <property type="evidence" value="ECO:0007669"/>
    <property type="project" value="UniProtKB-SubCell"/>
</dbReference>
<accession>A0AAE3TEM1</accession>
<reference evidence="6" key="1">
    <citation type="submission" date="2022-11" db="EMBL/GenBank/DDBJ databases">
        <title>Candidatus Alkanophaga archaea from heated hydrothermal vent sediment oxidize petroleum alkanes.</title>
        <authorList>
            <person name="Zehnle H."/>
            <person name="Laso-Perez R."/>
            <person name="Lipp J."/>
            <person name="Teske A."/>
            <person name="Wegener G."/>
        </authorList>
    </citation>
    <scope>NUCLEOTIDE SEQUENCE</scope>
    <source>
        <strain evidence="6">MCA70</strain>
    </source>
</reference>